<name>A0ABY8RGL4_9FLAO</name>
<protein>
    <recommendedName>
        <fullName evidence="3">Lipoprotein</fullName>
    </recommendedName>
</protein>
<evidence type="ECO:0000313" key="1">
    <source>
        <dbReference type="EMBL" id="WHF52313.1"/>
    </source>
</evidence>
<proteinExistence type="predicted"/>
<dbReference type="EMBL" id="CP124855">
    <property type="protein sequence ID" value="WHF52313.1"/>
    <property type="molecule type" value="Genomic_DNA"/>
</dbReference>
<reference evidence="1 2" key="1">
    <citation type="submission" date="2023-05" db="EMBL/GenBank/DDBJ databases">
        <title>Genomic insight into Chryseobacterium sp. wdc7 isolated forest soil (Gotjawal).</title>
        <authorList>
            <person name="Park S.-J."/>
        </authorList>
    </citation>
    <scope>NUCLEOTIDE SEQUENCE [LARGE SCALE GENOMIC DNA]</scope>
    <source>
        <strain evidence="2">wdc7</strain>
    </source>
</reference>
<evidence type="ECO:0000313" key="2">
    <source>
        <dbReference type="Proteomes" id="UP001241656"/>
    </source>
</evidence>
<organism evidence="1 2">
    <name type="scientific">Chryseobacterium gotjawalense</name>
    <dbReference type="NCBI Taxonomy" id="3042315"/>
    <lineage>
        <taxon>Bacteria</taxon>
        <taxon>Pseudomonadati</taxon>
        <taxon>Bacteroidota</taxon>
        <taxon>Flavobacteriia</taxon>
        <taxon>Flavobacteriales</taxon>
        <taxon>Weeksellaceae</taxon>
        <taxon>Chryseobacterium group</taxon>
        <taxon>Chryseobacterium</taxon>
    </lineage>
</organism>
<dbReference type="PROSITE" id="PS51257">
    <property type="entry name" value="PROKAR_LIPOPROTEIN"/>
    <property type="match status" value="1"/>
</dbReference>
<sequence>MKYLSVFFLITIFSCSPFLNKEKYVELSILENKVLFTKPDSISFVKENERVRKFSDSCRDNKLNCYYDNETFPAAYRGGDNMFRTKFYDNLKIKKFTKPSNIKIKIIIGKQNNIRKVEISGFQNENIKNEIIRVLKLRELNRWHSANTLLGVSDSEISFFLKIK</sequence>
<accession>A0ABY8RGL4</accession>
<dbReference type="Proteomes" id="UP001241656">
    <property type="component" value="Chromosome"/>
</dbReference>
<gene>
    <name evidence="1" type="ORF">QGN23_03305</name>
</gene>
<dbReference type="RefSeq" id="WP_282905613.1">
    <property type="nucleotide sequence ID" value="NZ_CP124855.1"/>
</dbReference>
<keyword evidence="2" id="KW-1185">Reference proteome</keyword>
<evidence type="ECO:0008006" key="3">
    <source>
        <dbReference type="Google" id="ProtNLM"/>
    </source>
</evidence>